<reference evidence="2" key="2">
    <citation type="submission" date="2022-01" db="EMBL/GenBank/DDBJ databases">
        <title>Novel bile acid biosynthetic pathways are enriched in the microbiome of centenarians.</title>
        <authorList>
            <person name="Sato Y."/>
            <person name="Atarashi K."/>
            <person name="Plichta R.D."/>
            <person name="Arai Y."/>
            <person name="Sasajima S."/>
            <person name="Kearney M.S."/>
            <person name="Suda W."/>
            <person name="Takeshita K."/>
            <person name="Sasaki T."/>
            <person name="Okamoto S."/>
            <person name="Skelly N.A."/>
            <person name="Okamura Y."/>
            <person name="Vlamakis H."/>
            <person name="Li Y."/>
            <person name="Tanoue T."/>
            <person name="Takei H."/>
            <person name="Nittono H."/>
            <person name="Narushima S."/>
            <person name="Irie J."/>
            <person name="Itoh H."/>
            <person name="Moriya K."/>
            <person name="Sugiura Y."/>
            <person name="Suematsu M."/>
            <person name="Moritoki N."/>
            <person name="Shibata S."/>
            <person name="Littman R.D."/>
            <person name="Fischbach A.M."/>
            <person name="Uwamino Y."/>
            <person name="Inoue T."/>
            <person name="Honda A."/>
            <person name="Hattori M."/>
            <person name="Murai T."/>
            <person name="Xavier J.R."/>
            <person name="Hirose N."/>
            <person name="Honda K."/>
        </authorList>
    </citation>
    <scope>NUCLEOTIDE SEQUENCE</scope>
    <source>
        <strain evidence="2">CE91-St12</strain>
    </source>
</reference>
<dbReference type="Proteomes" id="UP000095419">
    <property type="component" value="Unassembled WGS sequence"/>
</dbReference>
<accession>A0A174IQC1</accession>
<dbReference type="Proteomes" id="UP001055048">
    <property type="component" value="Unassembled WGS sequence"/>
</dbReference>
<evidence type="ECO:0000313" key="2">
    <source>
        <dbReference type="EMBL" id="GKH12467.1"/>
    </source>
</evidence>
<name>A0A174IQC1_BACUN</name>
<gene>
    <name evidence="2" type="ORF">CE91St12_06770</name>
    <name evidence="1" type="ORF">ERS417307_02620</name>
</gene>
<evidence type="ECO:0000313" key="3">
    <source>
        <dbReference type="Proteomes" id="UP000095419"/>
    </source>
</evidence>
<dbReference type="EMBL" id="BQNL01000001">
    <property type="protein sequence ID" value="GKH12467.1"/>
    <property type="molecule type" value="Genomic_DNA"/>
</dbReference>
<dbReference type="EMBL" id="CYZF01000007">
    <property type="protein sequence ID" value="CUO87518.1"/>
    <property type="molecule type" value="Genomic_DNA"/>
</dbReference>
<protein>
    <submittedName>
        <fullName evidence="1">Uncharacterized protein</fullName>
    </submittedName>
</protein>
<dbReference type="AlphaFoldDB" id="A0A174IQC1"/>
<reference evidence="1 3" key="1">
    <citation type="submission" date="2015-09" db="EMBL/GenBank/DDBJ databases">
        <authorList>
            <consortium name="Pathogen Informatics"/>
        </authorList>
    </citation>
    <scope>NUCLEOTIDE SEQUENCE [LARGE SCALE GENOMIC DNA]</scope>
    <source>
        <strain evidence="1 3">2789STDY5608791</strain>
    </source>
</reference>
<dbReference type="RefSeq" id="WP_022401809.1">
    <property type="nucleotide sequence ID" value="NZ_CALNHV010000001.1"/>
</dbReference>
<organism evidence="1 3">
    <name type="scientific">Bacteroides uniformis</name>
    <dbReference type="NCBI Taxonomy" id="820"/>
    <lineage>
        <taxon>Bacteria</taxon>
        <taxon>Pseudomonadati</taxon>
        <taxon>Bacteroidota</taxon>
        <taxon>Bacteroidia</taxon>
        <taxon>Bacteroidales</taxon>
        <taxon>Bacteroidaceae</taxon>
        <taxon>Bacteroides</taxon>
    </lineage>
</organism>
<evidence type="ECO:0000313" key="1">
    <source>
        <dbReference type="EMBL" id="CUO87518.1"/>
    </source>
</evidence>
<proteinExistence type="predicted"/>
<sequence length="50" mass="5773">MEVNDIMTYIDRLLQGCSDKRCAEILKEVTEECQSRIDECKKGAYSKSLQ</sequence>